<dbReference type="InterPro" id="IPR016032">
    <property type="entry name" value="Sig_transdc_resp-reg_C-effctor"/>
</dbReference>
<dbReference type="SUPFAM" id="SSF46894">
    <property type="entry name" value="C-terminal effector domain of the bipartite response regulators"/>
    <property type="match status" value="1"/>
</dbReference>
<name>A0A941CTW0_9BACI</name>
<organism evidence="5 6">
    <name type="scientific">Allobacillus saliphilus</name>
    <dbReference type="NCBI Taxonomy" id="2912308"/>
    <lineage>
        <taxon>Bacteria</taxon>
        <taxon>Bacillati</taxon>
        <taxon>Bacillota</taxon>
        <taxon>Bacilli</taxon>
        <taxon>Bacillales</taxon>
        <taxon>Bacillaceae</taxon>
        <taxon>Allobacillus</taxon>
    </lineage>
</organism>
<gene>
    <name evidence="5" type="ORF">KC820_03040</name>
</gene>
<evidence type="ECO:0000313" key="6">
    <source>
        <dbReference type="Proteomes" id="UP000675431"/>
    </source>
</evidence>
<dbReference type="InterPro" id="IPR036388">
    <property type="entry name" value="WH-like_DNA-bd_sf"/>
</dbReference>
<dbReference type="PANTHER" id="PTHR44688">
    <property type="entry name" value="DNA-BINDING TRANSCRIPTIONAL ACTIVATOR DEVR_DOSR"/>
    <property type="match status" value="1"/>
</dbReference>
<sequence>MSESNKHKFIEGVIGRQQKIDLFKKWVEQKEISKRWLHFSGPGGVGKSYLLDVFEQISIQEKVLYLRFDSKDFLQSTESLCEHFCVMITQQTQLNPPLLTHLHELIAYLNQLTKDYKIVLVIDTFEDLDSHTRWFQNVILKHLNKNMLLLTAGRRPLTNEWLEHWHWREQIVQEELPAFTHSETKQFLQNHGINHPSTIQDIWNLSNGHPLTLTLSTLTFQRQPRASMDIMNTEGLHQIVKQLTARWLREIRQPELFPIIEAAAIMTRFNQEKIEFVIGKQLDYKLFQSLTNLSFIRWHKDGWYFHDLVRNAILSELKDRDQEKYLRLNRKIASYYYKKLISTRKLKDIISFFYHSGDDFIQSVFFEGEENLSRNMYIEPLNEHNLEDLELFFTEKKKQVGASETEYLNRFTDKRYRFYASAEHNKRELDKVDIEYIKRMGFESTQLLRNQQGIIIGMSVIIPIHQGTIQALSKEPVSRMYFKRLSREEYNYYNQPPNKQAGYYIRMLDYKDPSDKIARNYLIYSLFPLLLTGGKIVVSTPLSFFQKMLKNLGFEIVPNSEHKDFGDEYPAVSYILDLTGKKLQEYLEQFMQDTNQSNRVNYLREIYQLTNRELEIVQLILEDYSNQEIAQKLYIAEVTVKKHVTRILRKTETANRTQLIRKLIKFI</sequence>
<accession>A0A941CTW0</accession>
<dbReference type="InterPro" id="IPR000792">
    <property type="entry name" value="Tscrpt_reg_LuxR_C"/>
</dbReference>
<dbReference type="Pfam" id="PF00196">
    <property type="entry name" value="GerE"/>
    <property type="match status" value="1"/>
</dbReference>
<comment type="caution">
    <text evidence="5">The sequence shown here is derived from an EMBL/GenBank/DDBJ whole genome shotgun (WGS) entry which is preliminary data.</text>
</comment>
<protein>
    <recommendedName>
        <fullName evidence="4">HTH luxR-type domain-containing protein</fullName>
    </recommendedName>
</protein>
<dbReference type="SMART" id="SM00421">
    <property type="entry name" value="HTH_LUXR"/>
    <property type="match status" value="1"/>
</dbReference>
<evidence type="ECO:0000256" key="2">
    <source>
        <dbReference type="ARBA" id="ARBA00023125"/>
    </source>
</evidence>
<dbReference type="Proteomes" id="UP000675431">
    <property type="component" value="Unassembled WGS sequence"/>
</dbReference>
<dbReference type="GO" id="GO:0006355">
    <property type="term" value="P:regulation of DNA-templated transcription"/>
    <property type="evidence" value="ECO:0007669"/>
    <property type="project" value="InterPro"/>
</dbReference>
<keyword evidence="2" id="KW-0238">DNA-binding</keyword>
<dbReference type="Gene3D" id="3.40.50.300">
    <property type="entry name" value="P-loop containing nucleotide triphosphate hydrolases"/>
    <property type="match status" value="1"/>
</dbReference>
<dbReference type="AlphaFoldDB" id="A0A941CTW0"/>
<dbReference type="GO" id="GO:0003677">
    <property type="term" value="F:DNA binding"/>
    <property type="evidence" value="ECO:0007669"/>
    <property type="project" value="UniProtKB-KW"/>
</dbReference>
<evidence type="ECO:0000313" key="5">
    <source>
        <dbReference type="EMBL" id="MBR7553124.1"/>
    </source>
</evidence>
<evidence type="ECO:0000256" key="3">
    <source>
        <dbReference type="ARBA" id="ARBA00023163"/>
    </source>
</evidence>
<dbReference type="RefSeq" id="WP_212367958.1">
    <property type="nucleotide sequence ID" value="NZ_JAGSIE010000008.1"/>
</dbReference>
<dbReference type="InterPro" id="IPR027417">
    <property type="entry name" value="P-loop_NTPase"/>
</dbReference>
<dbReference type="CDD" id="cd06170">
    <property type="entry name" value="LuxR_C_like"/>
    <property type="match status" value="1"/>
</dbReference>
<dbReference type="SUPFAM" id="SSF52540">
    <property type="entry name" value="P-loop containing nucleoside triphosphate hydrolases"/>
    <property type="match status" value="1"/>
</dbReference>
<dbReference type="PROSITE" id="PS00622">
    <property type="entry name" value="HTH_LUXR_1"/>
    <property type="match status" value="1"/>
</dbReference>
<keyword evidence="6" id="KW-1185">Reference proteome</keyword>
<dbReference type="EMBL" id="JAGSIE010000008">
    <property type="protein sequence ID" value="MBR7553124.1"/>
    <property type="molecule type" value="Genomic_DNA"/>
</dbReference>
<proteinExistence type="predicted"/>
<dbReference type="PANTHER" id="PTHR44688:SF16">
    <property type="entry name" value="DNA-BINDING TRANSCRIPTIONAL ACTIVATOR DEVR_DOSR"/>
    <property type="match status" value="1"/>
</dbReference>
<evidence type="ECO:0000259" key="4">
    <source>
        <dbReference type="PROSITE" id="PS50043"/>
    </source>
</evidence>
<evidence type="ECO:0000256" key="1">
    <source>
        <dbReference type="ARBA" id="ARBA00023015"/>
    </source>
</evidence>
<reference evidence="5 6" key="1">
    <citation type="submission" date="2021-04" db="EMBL/GenBank/DDBJ databases">
        <title>Allobacillus sp. nov. SKP8-2 isolated from shrimp paste.</title>
        <authorList>
            <person name="Tanasupawat S."/>
            <person name="Yiamsombat S."/>
            <person name="Kanchanasin P."/>
            <person name="Kuncharoen N."/>
        </authorList>
    </citation>
    <scope>NUCLEOTIDE SEQUENCE [LARGE SCALE GENOMIC DNA]</scope>
    <source>
        <strain evidence="5 6">SKP8-2</strain>
    </source>
</reference>
<keyword evidence="3" id="KW-0804">Transcription</keyword>
<dbReference type="PRINTS" id="PR00038">
    <property type="entry name" value="HTHLUXR"/>
</dbReference>
<keyword evidence="1" id="KW-0805">Transcription regulation</keyword>
<feature type="domain" description="HTH luxR-type" evidence="4">
    <location>
        <begin position="602"/>
        <end position="667"/>
    </location>
</feature>
<dbReference type="PROSITE" id="PS50043">
    <property type="entry name" value="HTH_LUXR_2"/>
    <property type="match status" value="1"/>
</dbReference>
<dbReference type="Gene3D" id="1.10.10.10">
    <property type="entry name" value="Winged helix-like DNA-binding domain superfamily/Winged helix DNA-binding domain"/>
    <property type="match status" value="1"/>
</dbReference>